<dbReference type="Pfam" id="PF04230">
    <property type="entry name" value="PS_pyruv_trans"/>
    <property type="match status" value="1"/>
</dbReference>
<proteinExistence type="predicted"/>
<protein>
    <recommendedName>
        <fullName evidence="2">Polysaccharide pyruvyl transferase domain-containing protein</fullName>
    </recommendedName>
</protein>
<comment type="caution">
    <text evidence="3">The sequence shown here is derived from an EMBL/GenBank/DDBJ whole genome shotgun (WGS) entry which is preliminary data.</text>
</comment>
<accession>A0A7Y9ICA9</accession>
<keyword evidence="4" id="KW-1185">Reference proteome</keyword>
<dbReference type="Proteomes" id="UP000569914">
    <property type="component" value="Unassembled WGS sequence"/>
</dbReference>
<dbReference type="InterPro" id="IPR007345">
    <property type="entry name" value="Polysacch_pyruvyl_Trfase"/>
</dbReference>
<dbReference type="EMBL" id="JACCBU010000001">
    <property type="protein sequence ID" value="NYE74217.1"/>
    <property type="molecule type" value="Genomic_DNA"/>
</dbReference>
<feature type="region of interest" description="Disordered" evidence="1">
    <location>
        <begin position="405"/>
        <end position="440"/>
    </location>
</feature>
<organism evidence="3 4">
    <name type="scientific">Microlunatus parietis</name>
    <dbReference type="NCBI Taxonomy" id="682979"/>
    <lineage>
        <taxon>Bacteria</taxon>
        <taxon>Bacillati</taxon>
        <taxon>Actinomycetota</taxon>
        <taxon>Actinomycetes</taxon>
        <taxon>Propionibacteriales</taxon>
        <taxon>Propionibacteriaceae</taxon>
        <taxon>Microlunatus</taxon>
    </lineage>
</organism>
<evidence type="ECO:0000313" key="3">
    <source>
        <dbReference type="EMBL" id="NYE74217.1"/>
    </source>
</evidence>
<name>A0A7Y9ICA9_9ACTN</name>
<evidence type="ECO:0000259" key="2">
    <source>
        <dbReference type="Pfam" id="PF04230"/>
    </source>
</evidence>
<dbReference type="AlphaFoldDB" id="A0A7Y9ICA9"/>
<feature type="compositionally biased region" description="Low complexity" evidence="1">
    <location>
        <begin position="405"/>
        <end position="434"/>
    </location>
</feature>
<gene>
    <name evidence="3" type="ORF">BKA15_005546</name>
</gene>
<feature type="domain" description="Polysaccharide pyruvyl transferase" evidence="2">
    <location>
        <begin position="2"/>
        <end position="327"/>
    </location>
</feature>
<reference evidence="3 4" key="1">
    <citation type="submission" date="2020-07" db="EMBL/GenBank/DDBJ databases">
        <title>Sequencing the genomes of 1000 actinobacteria strains.</title>
        <authorList>
            <person name="Klenk H.-P."/>
        </authorList>
    </citation>
    <scope>NUCLEOTIDE SEQUENCE [LARGE SCALE GENOMIC DNA]</scope>
    <source>
        <strain evidence="3 4">DSM 22083</strain>
    </source>
</reference>
<sequence length="440" mass="47686">MNIGDVAHSPGVLEAFRRFAPGVRLTLWARNIDDGVRQLLARYYPEVALVEERVGDDGSITPALERLFGEADLLVHGSGPSLVGKIETAAWRAHTHKPYGFFGVTVDPLRPYDGTLERSAAMIDAIAGDLLGPLDRELLTDAAFVYCRDSLTRRFLQGQGIGVAELEFGADGTVIFDVVDDDHGAPVLAEYGLVEGQFLCAVPRLRYTPYYKIRGFAPRAEDWRKEAYNAGYAESDLDVLRQSIISWVRATDLPALIVPEMSYAVELAETRLAGTFPADVRDRVHVLPRFWDLAEAAAVYRRAAAVVSMECHSPLIALAEGVPSLYLRQPTDTIKGQMYHDLGLSESIIELTDAAAGEAVERVAKIASDLPAARDAMARSRIAAYEGLRHHVEFAVGRVTALRQAQGTEGQAQGTEGQAQGTEGQARGTGAAGERGADAP</sequence>
<evidence type="ECO:0000256" key="1">
    <source>
        <dbReference type="SAM" id="MobiDB-lite"/>
    </source>
</evidence>
<evidence type="ECO:0000313" key="4">
    <source>
        <dbReference type="Proteomes" id="UP000569914"/>
    </source>
</evidence>